<dbReference type="Proteomes" id="UP000189426">
    <property type="component" value="Unassembled WGS sequence"/>
</dbReference>
<dbReference type="Pfam" id="PF01075">
    <property type="entry name" value="Glyco_transf_9"/>
    <property type="match status" value="1"/>
</dbReference>
<dbReference type="PANTHER" id="PTHR30160:SF15">
    <property type="entry name" value="GLYCOSYLTRANSFERASE HI_0523-RELATED"/>
    <property type="match status" value="1"/>
</dbReference>
<organism evidence="3 4">
    <name type="scientific">Rodentibacter mrazii</name>
    <dbReference type="NCBI Taxonomy" id="1908257"/>
    <lineage>
        <taxon>Bacteria</taxon>
        <taxon>Pseudomonadati</taxon>
        <taxon>Pseudomonadota</taxon>
        <taxon>Gammaproteobacteria</taxon>
        <taxon>Pasteurellales</taxon>
        <taxon>Pasteurellaceae</taxon>
        <taxon>Rodentibacter</taxon>
    </lineage>
</organism>
<evidence type="ECO:0000256" key="2">
    <source>
        <dbReference type="ARBA" id="ARBA00022679"/>
    </source>
</evidence>
<evidence type="ECO:0000256" key="1">
    <source>
        <dbReference type="ARBA" id="ARBA00022676"/>
    </source>
</evidence>
<dbReference type="PANTHER" id="PTHR30160">
    <property type="entry name" value="TETRAACYLDISACCHARIDE 4'-KINASE-RELATED"/>
    <property type="match status" value="1"/>
</dbReference>
<dbReference type="InterPro" id="IPR051199">
    <property type="entry name" value="LPS_LOS_Heptosyltrfase"/>
</dbReference>
<protein>
    <submittedName>
        <fullName evidence="3">Heptosyltransferase</fullName>
    </submittedName>
</protein>
<dbReference type="Gene3D" id="3.40.50.2000">
    <property type="entry name" value="Glycogen Phosphorylase B"/>
    <property type="match status" value="2"/>
</dbReference>
<dbReference type="AlphaFoldDB" id="A0A1V3I7B2"/>
<evidence type="ECO:0000313" key="4">
    <source>
        <dbReference type="Proteomes" id="UP000189426"/>
    </source>
</evidence>
<accession>A0A1V3I7B2</accession>
<dbReference type="GO" id="GO:0005829">
    <property type="term" value="C:cytosol"/>
    <property type="evidence" value="ECO:0007669"/>
    <property type="project" value="TreeGrafter"/>
</dbReference>
<sequence length="342" mass="40210">MKFKQFLRNLRINIGKLFIDRRPETNSLPIQKILFLRQDGKIGDYIVSSFAFRELKKFNPTLQIGVVCTKQNQYLFSQNPYIDQFYLVKKKNIKDYIRCGFSLGKENYDVVIDPTVFLRNRDLLLLRLINAKINIGYQKEGYKLFNQNIPYSTQHFSQVYAAALEKIGLTNIDLQYDIPFNQKAAMVISTFLKENQLKDYITLNFFGYFSMRKMSDENITTHLNYLTENIQSKKIVLLSAPDTNDKLINLAKNFTNVFVYPTTEIFHTIELIRHCQQLISVDTSTVHIASGFNKPIIAFYHNNEYEFIHWKPMTQSPMHILFFDKTVNEITPDKINLEWIES</sequence>
<dbReference type="SUPFAM" id="SSF53756">
    <property type="entry name" value="UDP-Glycosyltransferase/glycogen phosphorylase"/>
    <property type="match status" value="1"/>
</dbReference>
<dbReference type="InterPro" id="IPR002201">
    <property type="entry name" value="Glyco_trans_9"/>
</dbReference>
<dbReference type="GO" id="GO:0009244">
    <property type="term" value="P:lipopolysaccharide core region biosynthetic process"/>
    <property type="evidence" value="ECO:0007669"/>
    <property type="project" value="TreeGrafter"/>
</dbReference>
<keyword evidence="4" id="KW-1185">Reference proteome</keyword>
<dbReference type="STRING" id="1908257.BKK47_12105"/>
<gene>
    <name evidence="3" type="ORF">BKK47_12105</name>
</gene>
<dbReference type="GO" id="GO:0008713">
    <property type="term" value="F:ADP-heptose-lipopolysaccharide heptosyltransferase activity"/>
    <property type="evidence" value="ECO:0007669"/>
    <property type="project" value="TreeGrafter"/>
</dbReference>
<dbReference type="RefSeq" id="WP_077495090.1">
    <property type="nucleotide sequence ID" value="NZ_MLHG01000135.1"/>
</dbReference>
<comment type="caution">
    <text evidence="3">The sequence shown here is derived from an EMBL/GenBank/DDBJ whole genome shotgun (WGS) entry which is preliminary data.</text>
</comment>
<name>A0A1V3I7B2_9PAST</name>
<proteinExistence type="predicted"/>
<reference evidence="3 4" key="1">
    <citation type="submission" date="2016-10" db="EMBL/GenBank/DDBJ databases">
        <title>Rodentibacter gen. nov. and new species.</title>
        <authorList>
            <person name="Christensen H."/>
        </authorList>
    </citation>
    <scope>NUCLEOTIDE SEQUENCE [LARGE SCALE GENOMIC DNA]</scope>
    <source>
        <strain evidence="3 4">Ppn418</strain>
    </source>
</reference>
<dbReference type="EMBL" id="MLHG01000135">
    <property type="protein sequence ID" value="OOF35560.1"/>
    <property type="molecule type" value="Genomic_DNA"/>
</dbReference>
<keyword evidence="2 3" id="KW-0808">Transferase</keyword>
<evidence type="ECO:0000313" key="3">
    <source>
        <dbReference type="EMBL" id="OOF35560.1"/>
    </source>
</evidence>
<keyword evidence="1" id="KW-0328">Glycosyltransferase</keyword>